<dbReference type="Pfam" id="PF07603">
    <property type="entry name" value="Lcl_C"/>
    <property type="match status" value="1"/>
</dbReference>
<accession>A0AAU8LWS3</accession>
<sequence>MAKPAGEECKISTGGKNEKKRPVFSIAVLWCIVVCGLIKVAYSYDLLLMVPPILSGKKIGWQPLNDTGITWSGNYASGNNATCLSSTAPDGDNVAAAQDCSYGKDVNDDGGDGHAGFSFTKLASNGQALANQNADYTTTSWACVKDNVTGLTWEVKTDDSGLHDKDDEYTWYNTDSTNNGGFVGYAQQSGNSCYGYDSGDPATYCNTQDYVNRVNAAGWCGASDWRVPTRTELESIVIYDHYSFTLDTDFFVHAVNSFFWSSSPYAYNINYTWCVSFANGLSSYDNYRSSSYAVRLVRGGQ</sequence>
<protein>
    <submittedName>
        <fullName evidence="3">DUF1566 domain-containing protein</fullName>
    </submittedName>
</protein>
<proteinExistence type="predicted"/>
<dbReference type="KEGG" id="eaj:Q3M24_00580"/>
<keyword evidence="1" id="KW-0812">Transmembrane</keyword>
<keyword evidence="1" id="KW-1133">Transmembrane helix</keyword>
<organism evidence="3">
    <name type="scientific">Candidatus Electrothrix aestuarii</name>
    <dbReference type="NCBI Taxonomy" id="3062594"/>
    <lineage>
        <taxon>Bacteria</taxon>
        <taxon>Pseudomonadati</taxon>
        <taxon>Thermodesulfobacteriota</taxon>
        <taxon>Desulfobulbia</taxon>
        <taxon>Desulfobulbales</taxon>
        <taxon>Desulfobulbaceae</taxon>
        <taxon>Candidatus Electrothrix</taxon>
    </lineage>
</organism>
<reference evidence="3" key="2">
    <citation type="submission" date="2024-06" db="EMBL/GenBank/DDBJ databases">
        <authorList>
            <person name="Plum-Jensen L.E."/>
            <person name="Schramm A."/>
            <person name="Marshall I.P.G."/>
        </authorList>
    </citation>
    <scope>NUCLEOTIDE SEQUENCE</scope>
    <source>
        <strain evidence="3">Rat1</strain>
    </source>
</reference>
<dbReference type="EMBL" id="CP159373">
    <property type="protein sequence ID" value="XCN73290.1"/>
    <property type="molecule type" value="Genomic_DNA"/>
</dbReference>
<reference evidence="3" key="1">
    <citation type="journal article" date="2024" name="Syst. Appl. Microbiol.">
        <title>First single-strain enrichments of Electrothrix cable bacteria, description of E. aestuarii sp. nov. and E. rattekaaiensis sp. nov., and proposal of a cable bacteria taxonomy following the rules of the SeqCode.</title>
        <authorList>
            <person name="Plum-Jensen L.E."/>
            <person name="Schramm A."/>
            <person name="Marshall I.P.G."/>
        </authorList>
    </citation>
    <scope>NUCLEOTIDE SEQUENCE</scope>
    <source>
        <strain evidence="3">Rat1</strain>
    </source>
</reference>
<feature type="transmembrane region" description="Helical" evidence="1">
    <location>
        <begin position="23"/>
        <end position="42"/>
    </location>
</feature>
<evidence type="ECO:0000259" key="2">
    <source>
        <dbReference type="Pfam" id="PF07603"/>
    </source>
</evidence>
<keyword evidence="1" id="KW-0472">Membrane</keyword>
<evidence type="ECO:0000256" key="1">
    <source>
        <dbReference type="SAM" id="Phobius"/>
    </source>
</evidence>
<name>A0AAU8LWS3_9BACT</name>
<evidence type="ECO:0000313" key="3">
    <source>
        <dbReference type="EMBL" id="XCN73290.1"/>
    </source>
</evidence>
<dbReference type="InterPro" id="IPR011460">
    <property type="entry name" value="Lcl_C"/>
</dbReference>
<dbReference type="AlphaFoldDB" id="A0AAU8LWS3"/>
<gene>
    <name evidence="3" type="ORF">Q3M24_00580</name>
</gene>
<feature type="domain" description="Lcl C-terminal" evidence="2">
    <location>
        <begin position="143"/>
        <end position="298"/>
    </location>
</feature>